<dbReference type="Proteomes" id="UP001153709">
    <property type="component" value="Chromosome 1"/>
</dbReference>
<dbReference type="OrthoDB" id="6776101at2759"/>
<evidence type="ECO:0000313" key="3">
    <source>
        <dbReference type="Proteomes" id="UP001153709"/>
    </source>
</evidence>
<organism evidence="2 3">
    <name type="scientific">Diabrotica balteata</name>
    <name type="common">Banded cucumber beetle</name>
    <dbReference type="NCBI Taxonomy" id="107213"/>
    <lineage>
        <taxon>Eukaryota</taxon>
        <taxon>Metazoa</taxon>
        <taxon>Ecdysozoa</taxon>
        <taxon>Arthropoda</taxon>
        <taxon>Hexapoda</taxon>
        <taxon>Insecta</taxon>
        <taxon>Pterygota</taxon>
        <taxon>Neoptera</taxon>
        <taxon>Endopterygota</taxon>
        <taxon>Coleoptera</taxon>
        <taxon>Polyphaga</taxon>
        <taxon>Cucujiformia</taxon>
        <taxon>Chrysomeloidea</taxon>
        <taxon>Chrysomelidae</taxon>
        <taxon>Galerucinae</taxon>
        <taxon>Diabroticina</taxon>
        <taxon>Diabroticites</taxon>
        <taxon>Diabrotica</taxon>
    </lineage>
</organism>
<keyword evidence="3" id="KW-1185">Reference proteome</keyword>
<feature type="compositionally biased region" description="Low complexity" evidence="1">
    <location>
        <begin position="218"/>
        <end position="232"/>
    </location>
</feature>
<evidence type="ECO:0000256" key="1">
    <source>
        <dbReference type="SAM" id="MobiDB-lite"/>
    </source>
</evidence>
<gene>
    <name evidence="2" type="ORF">DIABBA_LOCUS949</name>
</gene>
<feature type="region of interest" description="Disordered" evidence="1">
    <location>
        <begin position="213"/>
        <end position="242"/>
    </location>
</feature>
<name>A0A9N9X6P7_DIABA</name>
<dbReference type="PANTHER" id="PTHR46409:SF1">
    <property type="entry name" value="HTH PSQ-TYPE DOMAIN-CONTAINING PROTEIN"/>
    <property type="match status" value="1"/>
</dbReference>
<proteinExistence type="predicted"/>
<evidence type="ECO:0000313" key="2">
    <source>
        <dbReference type="EMBL" id="CAG9826869.1"/>
    </source>
</evidence>
<dbReference type="PANTHER" id="PTHR46409">
    <property type="entry name" value="HTH PSQ-TYPE DOMAIN-CONTAINING PROTEIN"/>
    <property type="match status" value="1"/>
</dbReference>
<dbReference type="AlphaFoldDB" id="A0A9N9X6P7"/>
<accession>A0A9N9X6P7</accession>
<dbReference type="EMBL" id="OU898276">
    <property type="protein sequence ID" value="CAG9826869.1"/>
    <property type="molecule type" value="Genomic_DNA"/>
</dbReference>
<reference evidence="2" key="1">
    <citation type="submission" date="2022-01" db="EMBL/GenBank/DDBJ databases">
        <authorList>
            <person name="King R."/>
        </authorList>
    </citation>
    <scope>NUCLEOTIDE SEQUENCE</scope>
</reference>
<protein>
    <submittedName>
        <fullName evidence="2">Uncharacterized protein</fullName>
    </submittedName>
</protein>
<sequence length="752" mass="86132">MAALKLNITRSKVECPIFGNPVDLNCHVLPTIEYVLRCYLFIRYELKFTKYFGKEPSFNEVCEVLVPKIKSIWESASIPTVSKDRIMQLLRKYHNKYLNLIRYPKSKRNVQYELKITSFKEETRDKLFDIAACKCDFSACKYCKCDKSRKVPKQEQEFLLDQRSTRDMAIGTVDRETTKKLNVRTERQTKETERVQKFKSEFHNISMPSCSTEVTRLSTDSDNSSSSEASPSVANIDLPSKPSCSQMRIELPTLGTICDKYGISDRSAAAVATAVLKDVGIICDSDTSKVIDKNKVRRARQKNRNILSNEFQSTNKPIKSIYFDGRKDKTLVQEKKGERYHKRTIAEEHVSLIEEPNSVYLGHVTPSAGSAKSIGKAIIDFLISNNFCLDNLVAIGCDGTIVNTGHKNGVITYIENELKRPLQWFVCALHANELPLRHLFQRLDGATTGPRQFSGVIGKLLEKCEHLPIVDFEIIESDLPELTIPSKELSSDQSYLYDICQAISNGNVYENLANRSPGKLAHSRWLTMANRVLRLYVGTEHPTSRLKDLVQFIIKVYAPMWFFIKLNPSCTQASLHVFKSITLSRYLRDDLKNIIDAVIQRNSYYIHPENLLLCMLTDNRQWVRELALRRIIKARKEKKVGIRQFKIPEINFNAAEYFELINWSECEVTAPPMLADIPDDELKQLIDSSIIADFDFPKYPCHTQAVERCVKLVSESSLLVTGPERRDGFIRSKIKSKDFLVTYDNKAQFKIE</sequence>